<organism evidence="2 3">
    <name type="scientific">Volucribacter amazonae</name>
    <dbReference type="NCBI Taxonomy" id="256731"/>
    <lineage>
        <taxon>Bacteria</taxon>
        <taxon>Pseudomonadati</taxon>
        <taxon>Pseudomonadota</taxon>
        <taxon>Gammaproteobacteria</taxon>
        <taxon>Pasteurellales</taxon>
        <taxon>Pasteurellaceae</taxon>
        <taxon>Volucribacter</taxon>
    </lineage>
</organism>
<reference evidence="2" key="1">
    <citation type="submission" date="2016-03" db="EMBL/GenBank/DDBJ databases">
        <title>Co-evolution between Pasteurellaceae and their hosts.</title>
        <authorList>
            <person name="Hansen M.J."/>
            <person name="Bojesen A.M."/>
            <person name="Planet P."/>
        </authorList>
    </citation>
    <scope>NUCLEOTIDE SEQUENCE</scope>
    <source>
        <strain evidence="2">146/S8/89</strain>
    </source>
</reference>
<dbReference type="AlphaFoldDB" id="A0A9X4PC30"/>
<dbReference type="Proteomes" id="UP001155500">
    <property type="component" value="Unassembled WGS sequence"/>
</dbReference>
<dbReference type="RefSeq" id="WP_279572904.1">
    <property type="nucleotide sequence ID" value="NZ_LWID01000001.1"/>
</dbReference>
<evidence type="ECO:0000313" key="3">
    <source>
        <dbReference type="Proteomes" id="UP001155500"/>
    </source>
</evidence>
<evidence type="ECO:0000256" key="1">
    <source>
        <dbReference type="SAM" id="SignalP"/>
    </source>
</evidence>
<proteinExistence type="predicted"/>
<keyword evidence="1" id="KW-0732">Signal</keyword>
<dbReference type="EMBL" id="LWID01000001">
    <property type="protein sequence ID" value="MDG6895522.1"/>
    <property type="molecule type" value="Genomic_DNA"/>
</dbReference>
<protein>
    <submittedName>
        <fullName evidence="2">Uncharacterized protein</fullName>
    </submittedName>
</protein>
<gene>
    <name evidence="2" type="ORF">A6A20_07785</name>
</gene>
<feature type="signal peptide" evidence="1">
    <location>
        <begin position="1"/>
        <end position="23"/>
    </location>
</feature>
<sequence>MKRYLIKTMLVLTLGFSTFNAMADDKTSIEIERSISQLPASPVTKPTERYTETRKLLEQKLEQLAQTTDKAQFDGLLQQSRELAQQAKSYSNDLLVDMGDSSDNRRLEDDVFYKQYRLSKIIKSLDQIEQVSQDNQFAQAQQLAKALS</sequence>
<evidence type="ECO:0000313" key="2">
    <source>
        <dbReference type="EMBL" id="MDG6895522.1"/>
    </source>
</evidence>
<feature type="chain" id="PRO_5040759308" evidence="1">
    <location>
        <begin position="24"/>
        <end position="148"/>
    </location>
</feature>
<accession>A0A9X4PC30</accession>
<comment type="caution">
    <text evidence="2">The sequence shown here is derived from an EMBL/GenBank/DDBJ whole genome shotgun (WGS) entry which is preliminary data.</text>
</comment>
<name>A0A9X4PC30_9PAST</name>
<keyword evidence="3" id="KW-1185">Reference proteome</keyword>